<protein>
    <submittedName>
        <fullName evidence="1">Uncharacterized protein</fullName>
    </submittedName>
</protein>
<sequence length="173" mass="19716">MEDFFFSFQNQKHAEGKQKKKRLTEEQVNILERSFVSNNSKKLEPERKFQLANQLGVPARQIAIWYQNKRARWKTQRLELEHGALQLKLENALAEKRKLDKEVEKLKAELDKAQDMLVGIKGGDHNAAFSEFSVSCDEGGSSAGCDANGFWQSGEVLQVEDLYAFFMSAKGSK</sequence>
<gene>
    <name evidence="1" type="ORF">L6164_022619</name>
</gene>
<evidence type="ECO:0000313" key="1">
    <source>
        <dbReference type="EMBL" id="KAI4322974.1"/>
    </source>
</evidence>
<organism evidence="1 2">
    <name type="scientific">Bauhinia variegata</name>
    <name type="common">Purple orchid tree</name>
    <name type="synonym">Phanera variegata</name>
    <dbReference type="NCBI Taxonomy" id="167791"/>
    <lineage>
        <taxon>Eukaryota</taxon>
        <taxon>Viridiplantae</taxon>
        <taxon>Streptophyta</taxon>
        <taxon>Embryophyta</taxon>
        <taxon>Tracheophyta</taxon>
        <taxon>Spermatophyta</taxon>
        <taxon>Magnoliopsida</taxon>
        <taxon>eudicotyledons</taxon>
        <taxon>Gunneridae</taxon>
        <taxon>Pentapetalae</taxon>
        <taxon>rosids</taxon>
        <taxon>fabids</taxon>
        <taxon>Fabales</taxon>
        <taxon>Fabaceae</taxon>
        <taxon>Cercidoideae</taxon>
        <taxon>Cercideae</taxon>
        <taxon>Bauhiniinae</taxon>
        <taxon>Bauhinia</taxon>
    </lineage>
</organism>
<dbReference type="Proteomes" id="UP000828941">
    <property type="component" value="Chromosome 9"/>
</dbReference>
<dbReference type="EMBL" id="CM039434">
    <property type="protein sequence ID" value="KAI4322974.1"/>
    <property type="molecule type" value="Genomic_DNA"/>
</dbReference>
<reference evidence="1 2" key="1">
    <citation type="journal article" date="2022" name="DNA Res.">
        <title>Chromosomal-level genome assembly of the orchid tree Bauhinia variegata (Leguminosae; Cercidoideae) supports the allotetraploid origin hypothesis of Bauhinia.</title>
        <authorList>
            <person name="Zhong Y."/>
            <person name="Chen Y."/>
            <person name="Zheng D."/>
            <person name="Pang J."/>
            <person name="Liu Y."/>
            <person name="Luo S."/>
            <person name="Meng S."/>
            <person name="Qian L."/>
            <person name="Wei D."/>
            <person name="Dai S."/>
            <person name="Zhou R."/>
        </authorList>
    </citation>
    <scope>NUCLEOTIDE SEQUENCE [LARGE SCALE GENOMIC DNA]</scope>
    <source>
        <strain evidence="1">BV-YZ2020</strain>
    </source>
</reference>
<proteinExistence type="predicted"/>
<comment type="caution">
    <text evidence="1">The sequence shown here is derived from an EMBL/GenBank/DDBJ whole genome shotgun (WGS) entry which is preliminary data.</text>
</comment>
<evidence type="ECO:0000313" key="2">
    <source>
        <dbReference type="Proteomes" id="UP000828941"/>
    </source>
</evidence>
<name>A0ACB9MHN3_BAUVA</name>
<accession>A0ACB9MHN3</accession>
<keyword evidence="2" id="KW-1185">Reference proteome</keyword>